<dbReference type="InterPro" id="IPR049449">
    <property type="entry name" value="TesB_ACOT8-like_N"/>
</dbReference>
<feature type="domain" description="Acyl-CoA thioesterase 2 C-terminal" evidence="3">
    <location>
        <begin position="206"/>
        <end position="309"/>
    </location>
</feature>
<dbReference type="PANTHER" id="PTHR11066:SF34">
    <property type="entry name" value="ACYL-COENZYME A THIOESTERASE 8"/>
    <property type="match status" value="1"/>
</dbReference>
<dbReference type="Pfam" id="PF13622">
    <property type="entry name" value="4HBT_3"/>
    <property type="match status" value="1"/>
</dbReference>
<dbReference type="InterPro" id="IPR003703">
    <property type="entry name" value="Acyl_CoA_thio"/>
</dbReference>
<organism evidence="5 6">
    <name type="scientific">Herbiconiux moechotypicola</name>
    <dbReference type="NCBI Taxonomy" id="637393"/>
    <lineage>
        <taxon>Bacteria</taxon>
        <taxon>Bacillati</taxon>
        <taxon>Actinomycetota</taxon>
        <taxon>Actinomycetes</taxon>
        <taxon>Micrococcales</taxon>
        <taxon>Microbacteriaceae</taxon>
        <taxon>Herbiconiux</taxon>
    </lineage>
</organism>
<dbReference type="RefSeq" id="WP_259478077.1">
    <property type="nucleotide sequence ID" value="NZ_BAAAQY010000002.1"/>
</dbReference>
<protein>
    <submittedName>
        <fullName evidence="5">Acyl-CoA thioesterase II</fullName>
    </submittedName>
</protein>
<dbReference type="Proteomes" id="UP001500929">
    <property type="component" value="Unassembled WGS sequence"/>
</dbReference>
<accession>A0ABP5Q7A1</accession>
<evidence type="ECO:0000256" key="2">
    <source>
        <dbReference type="ARBA" id="ARBA00022801"/>
    </source>
</evidence>
<dbReference type="CDD" id="cd03445">
    <property type="entry name" value="Thioesterase_II_repeat2"/>
    <property type="match status" value="1"/>
</dbReference>
<evidence type="ECO:0000259" key="3">
    <source>
        <dbReference type="Pfam" id="PF02551"/>
    </source>
</evidence>
<comment type="similarity">
    <text evidence="1">Belongs to the C/M/P thioester hydrolase family.</text>
</comment>
<dbReference type="Pfam" id="PF02551">
    <property type="entry name" value="Acyl_CoA_thio"/>
    <property type="match status" value="1"/>
</dbReference>
<name>A0ABP5Q7A1_9MICO</name>
<dbReference type="EMBL" id="BAAAQY010000002">
    <property type="protein sequence ID" value="GAA2227688.1"/>
    <property type="molecule type" value="Genomic_DNA"/>
</dbReference>
<keyword evidence="6" id="KW-1185">Reference proteome</keyword>
<gene>
    <name evidence="5" type="primary">tesB</name>
    <name evidence="5" type="ORF">GCM10009851_09950</name>
</gene>
<dbReference type="InterPro" id="IPR029069">
    <property type="entry name" value="HotDog_dom_sf"/>
</dbReference>
<feature type="domain" description="Acyl-CoA thioesterase-like N-terminal HotDog" evidence="4">
    <location>
        <begin position="35"/>
        <end position="114"/>
    </location>
</feature>
<dbReference type="InterPro" id="IPR042171">
    <property type="entry name" value="Acyl-CoA_hotdog"/>
</dbReference>
<evidence type="ECO:0000313" key="5">
    <source>
        <dbReference type="EMBL" id="GAA2227688.1"/>
    </source>
</evidence>
<evidence type="ECO:0000256" key="1">
    <source>
        <dbReference type="ARBA" id="ARBA00006538"/>
    </source>
</evidence>
<sequence>MNTLPFLSAIELTELPGTAETSSTAVFSARTQHVPWPKSYGGDVLAQAAAAGIRTVGDDRSLHAMHSLFVAPASVGEEIEYRVTSLRDGRSYSSREVKGYQHGAVVVSSVLSFHVGEESATVAVPLPEVAQSEDLPSAAEAVEALDRANPGRIPAAAAAYWSATGEGGRSFDLRHVEGALYASPAHPAHASVETPTGTPTGAPTVDHVWVRPFAPLPADQIVHDLALVHVCDYSILEPVLRGQGRAWTDPGLTTASLDHSFWLHERVPFDDWVLYTQTVESYGHGRALVRGTMHSRDGRLLASVAQQGMIRDRGPERNERS</sequence>
<comment type="caution">
    <text evidence="5">The sequence shown here is derived from an EMBL/GenBank/DDBJ whole genome shotgun (WGS) entry which is preliminary data.</text>
</comment>
<evidence type="ECO:0000313" key="6">
    <source>
        <dbReference type="Proteomes" id="UP001500929"/>
    </source>
</evidence>
<reference evidence="6" key="1">
    <citation type="journal article" date="2019" name="Int. J. Syst. Evol. Microbiol.">
        <title>The Global Catalogue of Microorganisms (GCM) 10K type strain sequencing project: providing services to taxonomists for standard genome sequencing and annotation.</title>
        <authorList>
            <consortium name="The Broad Institute Genomics Platform"/>
            <consortium name="The Broad Institute Genome Sequencing Center for Infectious Disease"/>
            <person name="Wu L."/>
            <person name="Ma J."/>
        </authorList>
    </citation>
    <scope>NUCLEOTIDE SEQUENCE [LARGE SCALE GENOMIC DNA]</scope>
    <source>
        <strain evidence="6">JCM 16117</strain>
    </source>
</reference>
<dbReference type="SUPFAM" id="SSF54637">
    <property type="entry name" value="Thioesterase/thiol ester dehydrase-isomerase"/>
    <property type="match status" value="2"/>
</dbReference>
<evidence type="ECO:0000259" key="4">
    <source>
        <dbReference type="Pfam" id="PF13622"/>
    </source>
</evidence>
<dbReference type="Gene3D" id="2.40.160.210">
    <property type="entry name" value="Acyl-CoA thioesterase, double hotdog domain"/>
    <property type="match status" value="1"/>
</dbReference>
<proteinExistence type="inferred from homology"/>
<dbReference type="CDD" id="cd03444">
    <property type="entry name" value="Thioesterase_II_repeat1"/>
    <property type="match status" value="1"/>
</dbReference>
<dbReference type="InterPro" id="IPR025652">
    <property type="entry name" value="TesB_C"/>
</dbReference>
<dbReference type="PANTHER" id="PTHR11066">
    <property type="entry name" value="ACYL-COA THIOESTERASE"/>
    <property type="match status" value="1"/>
</dbReference>
<keyword evidence="2" id="KW-0378">Hydrolase</keyword>